<keyword evidence="3" id="KW-1185">Reference proteome</keyword>
<dbReference type="EMBL" id="CP109967">
    <property type="protein sequence ID" value="WAJ72142.1"/>
    <property type="molecule type" value="Genomic_DNA"/>
</dbReference>
<reference evidence="2" key="1">
    <citation type="submission" date="2022-10" db="EMBL/GenBank/DDBJ databases">
        <title>Catenovulum adriacola sp. nov. isolated in the Harbour of Susak.</title>
        <authorList>
            <person name="Schoch T."/>
            <person name="Reich S.J."/>
            <person name="Stoeferle S."/>
            <person name="Flaiz M."/>
            <person name="Kazda M."/>
            <person name="Riedel C.U."/>
            <person name="Duerre P."/>
        </authorList>
    </citation>
    <scope>NUCLEOTIDE SEQUENCE</scope>
    <source>
        <strain evidence="2">TS8</strain>
        <plasmid evidence="2">pCadTS8_2</plasmid>
    </source>
</reference>
<evidence type="ECO:0000256" key="1">
    <source>
        <dbReference type="SAM" id="SignalP"/>
    </source>
</evidence>
<sequence>MKIFVFFIIMFSDFVIADDCSFANVSNEYVIENAEIDAKYSFESKGVSFIAVANGFGPTRPGFEHINMSACLMIKTKWDILWVGADSGVCPQQKKLELHAISYSRLFNEKMIQLAKLSKKYDCATEL</sequence>
<proteinExistence type="predicted"/>
<feature type="signal peptide" evidence="1">
    <location>
        <begin position="1"/>
        <end position="17"/>
    </location>
</feature>
<evidence type="ECO:0000313" key="3">
    <source>
        <dbReference type="Proteomes" id="UP001163726"/>
    </source>
</evidence>
<gene>
    <name evidence="2" type="ORF">OLW01_17835</name>
</gene>
<name>A0ABY7ARG4_9ALTE</name>
<dbReference type="RefSeq" id="WP_182734499.1">
    <property type="nucleotide sequence ID" value="NZ_CP109967.1"/>
</dbReference>
<keyword evidence="1" id="KW-0732">Signal</keyword>
<evidence type="ECO:0000313" key="2">
    <source>
        <dbReference type="EMBL" id="WAJ72142.1"/>
    </source>
</evidence>
<accession>A0ABY7ARG4</accession>
<dbReference type="Proteomes" id="UP001163726">
    <property type="component" value="Plasmid pCadTS8_2"/>
</dbReference>
<feature type="chain" id="PRO_5047391054" evidence="1">
    <location>
        <begin position="18"/>
        <end position="127"/>
    </location>
</feature>
<protein>
    <submittedName>
        <fullName evidence="2">Uncharacterized protein</fullName>
    </submittedName>
</protein>
<keyword evidence="2" id="KW-0614">Plasmid</keyword>
<geneLocation type="plasmid" evidence="2 3">
    <name>pCadTS8_2</name>
</geneLocation>
<organism evidence="2 3">
    <name type="scientific">Catenovulum adriaticum</name>
    <dbReference type="NCBI Taxonomy" id="2984846"/>
    <lineage>
        <taxon>Bacteria</taxon>
        <taxon>Pseudomonadati</taxon>
        <taxon>Pseudomonadota</taxon>
        <taxon>Gammaproteobacteria</taxon>
        <taxon>Alteromonadales</taxon>
        <taxon>Alteromonadaceae</taxon>
        <taxon>Catenovulum</taxon>
    </lineage>
</organism>